<evidence type="ECO:0000313" key="2">
    <source>
        <dbReference type="EMBL" id="MFC5653590.1"/>
    </source>
</evidence>
<dbReference type="InterPro" id="IPR025402">
    <property type="entry name" value="DMP19_C"/>
</dbReference>
<proteinExistence type="predicted"/>
<sequence length="145" mass="16947">MVIRKINKELLDKKPYEAWNAFIDLIAMEEYKDLNQTQRTAHLCFWYDTEVQNGGHLQYFENKGIEKMDETIDALKVIGAAKQANILNQASATYSSKNRKKLNDIFAFVNEARCGEFEEYDNEYYNSEPTVTDLLGEYFEIYSVN</sequence>
<name>A0ABW0WBB7_9BACL</name>
<comment type="caution">
    <text evidence="2">The sequence shown here is derived from an EMBL/GenBank/DDBJ whole genome shotgun (WGS) entry which is preliminary data.</text>
</comment>
<keyword evidence="3" id="KW-1185">Reference proteome</keyword>
<reference evidence="3" key="1">
    <citation type="journal article" date="2019" name="Int. J. Syst. Evol. Microbiol.">
        <title>The Global Catalogue of Microorganisms (GCM) 10K type strain sequencing project: providing services to taxonomists for standard genome sequencing and annotation.</title>
        <authorList>
            <consortium name="The Broad Institute Genomics Platform"/>
            <consortium name="The Broad Institute Genome Sequencing Center for Infectious Disease"/>
            <person name="Wu L."/>
            <person name="Ma J."/>
        </authorList>
    </citation>
    <scope>NUCLEOTIDE SEQUENCE [LARGE SCALE GENOMIC DNA]</scope>
    <source>
        <strain evidence="3">CGMCC 1.3240</strain>
    </source>
</reference>
<protein>
    <submittedName>
        <fullName evidence="2">DUF4375 domain-containing protein</fullName>
    </submittedName>
</protein>
<dbReference type="Gene3D" id="1.20.1420.60">
    <property type="match status" value="1"/>
</dbReference>
<accession>A0ABW0WBB7</accession>
<dbReference type="EMBL" id="JBHSOW010000130">
    <property type="protein sequence ID" value="MFC5653590.1"/>
    <property type="molecule type" value="Genomic_DNA"/>
</dbReference>
<organism evidence="2 3">
    <name type="scientific">Paenibacillus solisilvae</name>
    <dbReference type="NCBI Taxonomy" id="2486751"/>
    <lineage>
        <taxon>Bacteria</taxon>
        <taxon>Bacillati</taxon>
        <taxon>Bacillota</taxon>
        <taxon>Bacilli</taxon>
        <taxon>Bacillales</taxon>
        <taxon>Paenibacillaceae</taxon>
        <taxon>Paenibacillus</taxon>
    </lineage>
</organism>
<evidence type="ECO:0000313" key="3">
    <source>
        <dbReference type="Proteomes" id="UP001596047"/>
    </source>
</evidence>
<dbReference type="RefSeq" id="WP_379192300.1">
    <property type="nucleotide sequence ID" value="NZ_JBHSOW010000130.1"/>
</dbReference>
<evidence type="ECO:0000259" key="1">
    <source>
        <dbReference type="Pfam" id="PF14300"/>
    </source>
</evidence>
<gene>
    <name evidence="2" type="ORF">ACFPYJ_31615</name>
</gene>
<dbReference type="Pfam" id="PF14300">
    <property type="entry name" value="DMP19"/>
    <property type="match status" value="1"/>
</dbReference>
<feature type="domain" description="DNA mimic protein DMP19 C-terminal" evidence="1">
    <location>
        <begin position="33"/>
        <end position="139"/>
    </location>
</feature>
<dbReference type="Proteomes" id="UP001596047">
    <property type="component" value="Unassembled WGS sequence"/>
</dbReference>